<keyword evidence="4" id="KW-1185">Reference proteome</keyword>
<dbReference type="EMBL" id="JAVXZY010000001">
    <property type="protein sequence ID" value="MDT8997714.1"/>
    <property type="molecule type" value="Genomic_DNA"/>
</dbReference>
<organism evidence="3 4">
    <name type="scientific">Roseateles aquae</name>
    <dbReference type="NCBI Taxonomy" id="3077235"/>
    <lineage>
        <taxon>Bacteria</taxon>
        <taxon>Pseudomonadati</taxon>
        <taxon>Pseudomonadota</taxon>
        <taxon>Betaproteobacteria</taxon>
        <taxon>Burkholderiales</taxon>
        <taxon>Sphaerotilaceae</taxon>
        <taxon>Roseateles</taxon>
    </lineage>
</organism>
<protein>
    <submittedName>
        <fullName evidence="3">Redoxin domain-containing protein</fullName>
    </submittedName>
</protein>
<sequence length="266" mass="29441">MATVPSRIQPHSSIAVALRMPLAGLWIALRFAVAPLLWLRYRSGSRMDWAYAVDTFFKRQFFPLTEASDELVRDDVNAAPHAVCRQVDGPAPAGVGVGWPEVAGRAPDLKRFAAGRPLLLILFRGTWCPYSRLHLTDLATVAAELESLGVAVLAVSAREQSRWWHAHGVKLPFAVDPDGDLFRSMRVRIEPGFAQRAWGLLLPHESVFLFNERGELLVADVRRLNSTKTRQTFLSSAQWLQFARGLAKSKAAMLQCRAAPAAEACS</sequence>
<keyword evidence="1" id="KW-1133">Transmembrane helix</keyword>
<dbReference type="InterPro" id="IPR036249">
    <property type="entry name" value="Thioredoxin-like_sf"/>
</dbReference>
<name>A0ABU3P573_9BURK</name>
<evidence type="ECO:0000313" key="3">
    <source>
        <dbReference type="EMBL" id="MDT8997714.1"/>
    </source>
</evidence>
<proteinExistence type="predicted"/>
<accession>A0ABU3P573</accession>
<dbReference type="Pfam" id="PF00578">
    <property type="entry name" value="AhpC-TSA"/>
    <property type="match status" value="1"/>
</dbReference>
<reference evidence="3" key="1">
    <citation type="submission" date="2023-09" db="EMBL/GenBank/DDBJ databases">
        <title>Paucibacter sp. APW11 Genome sequencing and assembly.</title>
        <authorList>
            <person name="Kim I."/>
        </authorList>
    </citation>
    <scope>NUCLEOTIDE SEQUENCE</scope>
    <source>
        <strain evidence="3">APW11</strain>
    </source>
</reference>
<evidence type="ECO:0000313" key="4">
    <source>
        <dbReference type="Proteomes" id="UP001246372"/>
    </source>
</evidence>
<keyword evidence="1" id="KW-0472">Membrane</keyword>
<gene>
    <name evidence="3" type="ORF">RQP53_00330</name>
</gene>
<dbReference type="Gene3D" id="3.40.30.10">
    <property type="entry name" value="Glutaredoxin"/>
    <property type="match status" value="1"/>
</dbReference>
<feature type="transmembrane region" description="Helical" evidence="1">
    <location>
        <begin position="20"/>
        <end position="39"/>
    </location>
</feature>
<comment type="caution">
    <text evidence="3">The sequence shown here is derived from an EMBL/GenBank/DDBJ whole genome shotgun (WGS) entry which is preliminary data.</text>
</comment>
<evidence type="ECO:0000259" key="2">
    <source>
        <dbReference type="PROSITE" id="PS51352"/>
    </source>
</evidence>
<dbReference type="InterPro" id="IPR013766">
    <property type="entry name" value="Thioredoxin_domain"/>
</dbReference>
<feature type="domain" description="Thioredoxin" evidence="2">
    <location>
        <begin position="85"/>
        <end position="242"/>
    </location>
</feature>
<dbReference type="PROSITE" id="PS51352">
    <property type="entry name" value="THIOREDOXIN_2"/>
    <property type="match status" value="1"/>
</dbReference>
<dbReference type="Proteomes" id="UP001246372">
    <property type="component" value="Unassembled WGS sequence"/>
</dbReference>
<dbReference type="RefSeq" id="WP_315647933.1">
    <property type="nucleotide sequence ID" value="NZ_JAVXZY010000001.1"/>
</dbReference>
<dbReference type="InterPro" id="IPR000866">
    <property type="entry name" value="AhpC/TSA"/>
</dbReference>
<keyword evidence="1" id="KW-0812">Transmembrane</keyword>
<evidence type="ECO:0000256" key="1">
    <source>
        <dbReference type="SAM" id="Phobius"/>
    </source>
</evidence>
<dbReference type="SUPFAM" id="SSF52833">
    <property type="entry name" value="Thioredoxin-like"/>
    <property type="match status" value="1"/>
</dbReference>